<proteinExistence type="predicted"/>
<evidence type="ECO:0000313" key="2">
    <source>
        <dbReference type="Proteomes" id="UP000233766"/>
    </source>
</evidence>
<sequence>MGSAGSDRLMKSTIAKMAEALAVEGFTQCEALDRHGEAQPGKRYPRWRHAWFAADIDGLPGVRQAVMADLMIDRGGCVSVFGWAYVMSDVVGQVRAELPVDALESAAGSLEPSRIDFVSFGDFRYPQNVSRAKSWVAVEADIDNSVVEFMDYVRGEVRDWFGRRSTINDLLTRAREPALGAIDQLNPAPECLRDVVILALSAGCVQEAVSLMDWYRGRDQFHDWDSAERVAAFDAAIGVRFPEYAAARSA</sequence>
<keyword evidence="2" id="KW-1185">Reference proteome</keyword>
<reference evidence="1 2" key="1">
    <citation type="submission" date="2017-12" db="EMBL/GenBank/DDBJ databases">
        <title>Sequencing the genomes of 1000 Actinobacteria strains.</title>
        <authorList>
            <person name="Klenk H.-P."/>
        </authorList>
    </citation>
    <scope>NUCLEOTIDE SEQUENCE [LARGE SCALE GENOMIC DNA]</scope>
    <source>
        <strain evidence="1 2">DSM 44489</strain>
    </source>
</reference>
<dbReference type="Proteomes" id="UP000233766">
    <property type="component" value="Unassembled WGS sequence"/>
</dbReference>
<organism evidence="1 2">
    <name type="scientific">Nocardia fluminea</name>
    <dbReference type="NCBI Taxonomy" id="134984"/>
    <lineage>
        <taxon>Bacteria</taxon>
        <taxon>Bacillati</taxon>
        <taxon>Actinomycetota</taxon>
        <taxon>Actinomycetes</taxon>
        <taxon>Mycobacteriales</taxon>
        <taxon>Nocardiaceae</taxon>
        <taxon>Nocardia</taxon>
    </lineage>
</organism>
<dbReference type="AlphaFoldDB" id="A0A2N3VBA6"/>
<protein>
    <submittedName>
        <fullName evidence="1">Uncharacterized protein</fullName>
    </submittedName>
</protein>
<accession>A0A2N3VBA6</accession>
<dbReference type="EMBL" id="PJMW01000002">
    <property type="protein sequence ID" value="PKV78907.1"/>
    <property type="molecule type" value="Genomic_DNA"/>
</dbReference>
<name>A0A2N3VBA6_9NOCA</name>
<gene>
    <name evidence="1" type="ORF">ATK86_3290</name>
</gene>
<evidence type="ECO:0000313" key="1">
    <source>
        <dbReference type="EMBL" id="PKV78907.1"/>
    </source>
</evidence>
<comment type="caution">
    <text evidence="1">The sequence shown here is derived from an EMBL/GenBank/DDBJ whole genome shotgun (WGS) entry which is preliminary data.</text>
</comment>